<evidence type="ECO:0000256" key="1">
    <source>
        <dbReference type="SAM" id="MobiDB-lite"/>
    </source>
</evidence>
<reference evidence="3" key="1">
    <citation type="submission" date="2023-05" db="EMBL/GenBank/DDBJ databases">
        <title>Draft genome of Pseudofrankia sp. BMG5.37.</title>
        <authorList>
            <person name="Gtari M."/>
            <person name="Ghodhbane F."/>
            <person name="Sbissi I."/>
        </authorList>
    </citation>
    <scope>NUCLEOTIDE SEQUENCE [LARGE SCALE GENOMIC DNA]</scope>
    <source>
        <strain evidence="3">BMG 814</strain>
    </source>
</reference>
<comment type="caution">
    <text evidence="2">The sequence shown here is derived from an EMBL/GenBank/DDBJ whole genome shotgun (WGS) entry which is preliminary data.</text>
</comment>
<keyword evidence="3" id="KW-1185">Reference proteome</keyword>
<feature type="region of interest" description="Disordered" evidence="1">
    <location>
        <begin position="155"/>
        <end position="195"/>
    </location>
</feature>
<gene>
    <name evidence="2" type="ORF">QOZ88_06730</name>
</gene>
<accession>A0ABT9I9T2</accession>
<evidence type="ECO:0000313" key="2">
    <source>
        <dbReference type="EMBL" id="MDP5182328.1"/>
    </source>
</evidence>
<feature type="compositionally biased region" description="Polar residues" evidence="1">
    <location>
        <begin position="185"/>
        <end position="195"/>
    </location>
</feature>
<evidence type="ECO:0000313" key="3">
    <source>
        <dbReference type="Proteomes" id="UP001233673"/>
    </source>
</evidence>
<proteinExistence type="predicted"/>
<dbReference type="RefSeq" id="WP_305999021.1">
    <property type="nucleotide sequence ID" value="NZ_JASNFN010000004.1"/>
</dbReference>
<sequence>MIAQRRSDRRELATWQRDRIRQRELWQREDALRNFEHRREAYVSFYESLREMSRTAYDHGMGLSPPPEEDDGELPFEWNMATARKLEHLRVYASPPVLAAADAAYSACWRWGHLTRHGADDDQFYDLQETYNDTELALYDAVRRDLGLEGVIQRDGRPLLGSGWTAEPLDDGSRQPEAQARGQGVDQQSVAPAGQ</sequence>
<protein>
    <submittedName>
        <fullName evidence="2">Uncharacterized protein</fullName>
    </submittedName>
</protein>
<dbReference type="EMBL" id="JASNFN010000004">
    <property type="protein sequence ID" value="MDP5182328.1"/>
    <property type="molecule type" value="Genomic_DNA"/>
</dbReference>
<organism evidence="2 3">
    <name type="scientific">Blastococcus carthaginiensis</name>
    <dbReference type="NCBI Taxonomy" id="3050034"/>
    <lineage>
        <taxon>Bacteria</taxon>
        <taxon>Bacillati</taxon>
        <taxon>Actinomycetota</taxon>
        <taxon>Actinomycetes</taxon>
        <taxon>Geodermatophilales</taxon>
        <taxon>Geodermatophilaceae</taxon>
        <taxon>Blastococcus</taxon>
    </lineage>
</organism>
<name>A0ABT9I9T2_9ACTN</name>
<dbReference type="Proteomes" id="UP001233673">
    <property type="component" value="Unassembled WGS sequence"/>
</dbReference>